<feature type="binding site" evidence="7">
    <location>
        <position position="141"/>
    </location>
    <ligand>
        <name>a 1,2-diacyl-sn-glycero-3-phospho-(1'-sn-glycerol)</name>
        <dbReference type="ChEBI" id="CHEBI:64716"/>
    </ligand>
</feature>
<keyword evidence="5 7" id="KW-1133">Transmembrane helix</keyword>
<evidence type="ECO:0000256" key="6">
    <source>
        <dbReference type="ARBA" id="ARBA00023136"/>
    </source>
</evidence>
<dbReference type="Proteomes" id="UP000230842">
    <property type="component" value="Unassembled WGS sequence"/>
</dbReference>
<feature type="compositionally biased region" description="Gly residues" evidence="8">
    <location>
        <begin position="336"/>
        <end position="345"/>
    </location>
</feature>
<comment type="pathway">
    <text evidence="7">Protein modification; lipoprotein biosynthesis (diacylglyceryl transfer).</text>
</comment>
<keyword evidence="4 7" id="KW-0812">Transmembrane</keyword>
<comment type="similarity">
    <text evidence="1 7">Belongs to the Lgt family.</text>
</comment>
<dbReference type="EMBL" id="PGEZ01000001">
    <property type="protein sequence ID" value="PJJ55985.1"/>
    <property type="molecule type" value="Genomic_DNA"/>
</dbReference>
<evidence type="ECO:0000313" key="9">
    <source>
        <dbReference type="EMBL" id="PJJ55985.1"/>
    </source>
</evidence>
<evidence type="ECO:0000256" key="3">
    <source>
        <dbReference type="ARBA" id="ARBA00022679"/>
    </source>
</evidence>
<name>A0A0B2BUF3_9ACTN</name>
<gene>
    <name evidence="7" type="primary">lgt</name>
    <name evidence="9" type="ORF">CLV56_0189</name>
</gene>
<dbReference type="AlphaFoldDB" id="A0A0B2BUF3"/>
<comment type="subcellular location">
    <subcellularLocation>
        <location evidence="7">Cell membrane</location>
        <topology evidence="7">Multi-pass membrane protein</topology>
    </subcellularLocation>
</comment>
<feature type="transmembrane region" description="Helical" evidence="7">
    <location>
        <begin position="241"/>
        <end position="259"/>
    </location>
</feature>
<comment type="function">
    <text evidence="7">Catalyzes the transfer of the diacylglyceryl group from phosphatidylglycerol to the sulfhydryl group of the N-terminal cysteine of a prolipoprotein, the first step in the formation of mature lipoproteins.</text>
</comment>
<dbReference type="GO" id="GO:0008961">
    <property type="term" value="F:phosphatidylglycerol-prolipoprotein diacylglyceryl transferase activity"/>
    <property type="evidence" value="ECO:0007669"/>
    <property type="project" value="UniProtKB-UniRule"/>
</dbReference>
<dbReference type="PANTHER" id="PTHR30589:SF0">
    <property type="entry name" value="PHOSPHATIDYLGLYCEROL--PROLIPOPROTEIN DIACYLGLYCERYL TRANSFERASE"/>
    <property type="match status" value="1"/>
</dbReference>
<feature type="transmembrane region" description="Helical" evidence="7">
    <location>
        <begin position="211"/>
        <end position="229"/>
    </location>
</feature>
<sequence>MIVASIPSPAESVWHIGPFPLRAYALCIIAGVVAAIWVGDRRFQARGGKPGAVADIAIWAIPFGLVGARLYHVLTSPELYFADGRDPIRALYIWEGGLGIWGAISLGALGAYIGARRHGVRFLPLADALAPGILLGQAIGRWGNWFNQELYGGPTDRPWGLEIDPAHRPAEYIDQATFHPTFLYESIWSLVGFFVLIWADRRWRLGGGRVAALYVAVYTLGRFFVEGVRIDTAHEFLGLRLNQWTSLVLFALAIGYFVWRTRTGTGEREKVVQVTEGWPPQGEGPAGGAGDAAGGAAGGDAADTPDGDGDAVDGVADPDDASRGDAATDDVESGESGTGESGTGESGTESAVAPSDRDRRDDA</sequence>
<keyword evidence="2 7" id="KW-1003">Cell membrane</keyword>
<keyword evidence="3 7" id="KW-0808">Transferase</keyword>
<protein>
    <recommendedName>
        <fullName evidence="7">Phosphatidylglycerol--prolipoprotein diacylglyceryl transferase</fullName>
        <ecNumber evidence="7">2.5.1.145</ecNumber>
    </recommendedName>
</protein>
<dbReference type="UniPathway" id="UPA00664"/>
<dbReference type="EC" id="2.5.1.145" evidence="7"/>
<dbReference type="GO" id="GO:0005886">
    <property type="term" value="C:plasma membrane"/>
    <property type="evidence" value="ECO:0007669"/>
    <property type="project" value="UniProtKB-SubCell"/>
</dbReference>
<accession>A0A0B2BUF3</accession>
<dbReference type="OrthoDB" id="871140at2"/>
<dbReference type="GO" id="GO:0042158">
    <property type="term" value="P:lipoprotein biosynthetic process"/>
    <property type="evidence" value="ECO:0007669"/>
    <property type="project" value="UniProtKB-UniRule"/>
</dbReference>
<feature type="transmembrane region" description="Helical" evidence="7">
    <location>
        <begin position="182"/>
        <end position="199"/>
    </location>
</feature>
<evidence type="ECO:0000256" key="8">
    <source>
        <dbReference type="SAM" id="MobiDB-lite"/>
    </source>
</evidence>
<feature type="transmembrane region" description="Helical" evidence="7">
    <location>
        <begin position="21"/>
        <end position="39"/>
    </location>
</feature>
<keyword evidence="9" id="KW-0449">Lipoprotein</keyword>
<feature type="transmembrane region" description="Helical" evidence="7">
    <location>
        <begin position="51"/>
        <end position="71"/>
    </location>
</feature>
<evidence type="ECO:0000256" key="7">
    <source>
        <dbReference type="HAMAP-Rule" id="MF_01147"/>
    </source>
</evidence>
<keyword evidence="6 7" id="KW-0472">Membrane</keyword>
<evidence type="ECO:0000256" key="5">
    <source>
        <dbReference type="ARBA" id="ARBA00022989"/>
    </source>
</evidence>
<reference evidence="9 10" key="1">
    <citation type="submission" date="2017-11" db="EMBL/GenBank/DDBJ databases">
        <title>Genomic Encyclopedia of Archaeal and Bacterial Type Strains, Phase II (KMG-II): From Individual Species to Whole Genera.</title>
        <authorList>
            <person name="Goeker M."/>
        </authorList>
    </citation>
    <scope>NUCLEOTIDE SEQUENCE [LARGE SCALE GENOMIC DNA]</scope>
    <source>
        <strain evidence="9 10">DSM 27763</strain>
    </source>
</reference>
<feature type="region of interest" description="Disordered" evidence="8">
    <location>
        <begin position="268"/>
        <end position="363"/>
    </location>
</feature>
<organism evidence="9 10">
    <name type="scientific">Mumia flava</name>
    <dbReference type="NCBI Taxonomy" id="1348852"/>
    <lineage>
        <taxon>Bacteria</taxon>
        <taxon>Bacillati</taxon>
        <taxon>Actinomycetota</taxon>
        <taxon>Actinomycetes</taxon>
        <taxon>Propionibacteriales</taxon>
        <taxon>Nocardioidaceae</taxon>
        <taxon>Mumia</taxon>
    </lineage>
</organism>
<evidence type="ECO:0000256" key="2">
    <source>
        <dbReference type="ARBA" id="ARBA00022475"/>
    </source>
</evidence>
<dbReference type="Pfam" id="PF01790">
    <property type="entry name" value="LGT"/>
    <property type="match status" value="1"/>
</dbReference>
<evidence type="ECO:0000313" key="10">
    <source>
        <dbReference type="Proteomes" id="UP000230842"/>
    </source>
</evidence>
<comment type="caution">
    <text evidence="9">The sequence shown here is derived from an EMBL/GenBank/DDBJ whole genome shotgun (WGS) entry which is preliminary data.</text>
</comment>
<dbReference type="RefSeq" id="WP_039340233.1">
    <property type="nucleotide sequence ID" value="NZ_PGEZ01000001.1"/>
</dbReference>
<feature type="compositionally biased region" description="Gly residues" evidence="8">
    <location>
        <begin position="284"/>
        <end position="298"/>
    </location>
</feature>
<dbReference type="NCBIfam" id="TIGR00544">
    <property type="entry name" value="lgt"/>
    <property type="match status" value="1"/>
</dbReference>
<feature type="transmembrane region" description="Helical" evidence="7">
    <location>
        <begin position="91"/>
        <end position="115"/>
    </location>
</feature>
<comment type="catalytic activity">
    <reaction evidence="7">
        <text>L-cysteinyl-[prolipoprotein] + a 1,2-diacyl-sn-glycero-3-phospho-(1'-sn-glycerol) = an S-1,2-diacyl-sn-glyceryl-L-cysteinyl-[prolipoprotein] + sn-glycerol 1-phosphate + H(+)</text>
        <dbReference type="Rhea" id="RHEA:56712"/>
        <dbReference type="Rhea" id="RHEA-COMP:14679"/>
        <dbReference type="Rhea" id="RHEA-COMP:14680"/>
        <dbReference type="ChEBI" id="CHEBI:15378"/>
        <dbReference type="ChEBI" id="CHEBI:29950"/>
        <dbReference type="ChEBI" id="CHEBI:57685"/>
        <dbReference type="ChEBI" id="CHEBI:64716"/>
        <dbReference type="ChEBI" id="CHEBI:140658"/>
        <dbReference type="EC" id="2.5.1.145"/>
    </reaction>
</comment>
<evidence type="ECO:0000256" key="4">
    <source>
        <dbReference type="ARBA" id="ARBA00022692"/>
    </source>
</evidence>
<dbReference type="PANTHER" id="PTHR30589">
    <property type="entry name" value="PROLIPOPROTEIN DIACYLGLYCERYL TRANSFERASE"/>
    <property type="match status" value="1"/>
</dbReference>
<feature type="compositionally biased region" description="Acidic residues" evidence="8">
    <location>
        <begin position="303"/>
        <end position="319"/>
    </location>
</feature>
<feature type="transmembrane region" description="Helical" evidence="7">
    <location>
        <begin position="122"/>
        <end position="140"/>
    </location>
</feature>
<proteinExistence type="inferred from homology"/>
<dbReference type="PROSITE" id="PS01311">
    <property type="entry name" value="LGT"/>
    <property type="match status" value="1"/>
</dbReference>
<evidence type="ECO:0000256" key="1">
    <source>
        <dbReference type="ARBA" id="ARBA00007150"/>
    </source>
</evidence>
<keyword evidence="10" id="KW-1185">Reference proteome</keyword>
<dbReference type="HAMAP" id="MF_01147">
    <property type="entry name" value="Lgt"/>
    <property type="match status" value="1"/>
</dbReference>
<dbReference type="InterPro" id="IPR001640">
    <property type="entry name" value="Lgt"/>
</dbReference>